<evidence type="ECO:0000256" key="2">
    <source>
        <dbReference type="SAM" id="SignalP"/>
    </source>
</evidence>
<sequence length="343" mass="37213">MRHSLLRLLLSSMILTGCWANVPPSDKPEPTTAPAASPDSSRQTSPDESVSIVITPASPKVDGTITLHEFPEAISLSRQVPGAAVAFTARLARDETVTWRLGTDEDAADGWSVLRPHFPLNEAYVITAEVLGDSGEVLQTVTLDSVVALDRNAPHLFDERSAKAGDVVAGMTITSFSMTPFPDMPLSYAGIVEFAGETTVKATYQHFGAETEFLANAICFHVDPEYETRLPRSLGDERATFFCAKNADAIRAHVGPAGSTGHATVLLDHYTYDYRPTETWNRATVVKIDAEPDPNLFDETAVKTGDVVAEWTVTAIEKTGNTYHDFGIIRFSGEARGTGTFYQ</sequence>
<evidence type="ECO:0000313" key="4">
    <source>
        <dbReference type="Proteomes" id="UP001151071"/>
    </source>
</evidence>
<dbReference type="PROSITE" id="PS51257">
    <property type="entry name" value="PROKAR_LIPOPROTEIN"/>
    <property type="match status" value="1"/>
</dbReference>
<dbReference type="RefSeq" id="WP_029100602.1">
    <property type="nucleotide sequence ID" value="NZ_JAPYYP010000025.1"/>
</dbReference>
<proteinExistence type="predicted"/>
<evidence type="ECO:0000256" key="1">
    <source>
        <dbReference type="SAM" id="MobiDB-lite"/>
    </source>
</evidence>
<feature type="chain" id="PRO_5040858628" evidence="2">
    <location>
        <begin position="21"/>
        <end position="343"/>
    </location>
</feature>
<comment type="caution">
    <text evidence="3">The sequence shown here is derived from an EMBL/GenBank/DDBJ whole genome shotgun (WGS) entry which is preliminary data.</text>
</comment>
<dbReference type="Proteomes" id="UP001151071">
    <property type="component" value="Unassembled WGS sequence"/>
</dbReference>
<gene>
    <name evidence="3" type="ORF">O3V59_16990</name>
</gene>
<accession>A0A9X3TTV7</accession>
<dbReference type="EMBL" id="JAPYYP010000025">
    <property type="protein sequence ID" value="MDA5110065.1"/>
    <property type="molecule type" value="Genomic_DNA"/>
</dbReference>
<name>A0A9X3TTV7_9BACL</name>
<keyword evidence="4" id="KW-1185">Reference proteome</keyword>
<reference evidence="3" key="1">
    <citation type="submission" date="2022-12" db="EMBL/GenBank/DDBJ databases">
        <title>Draft genome sequence of the thermophilic strain Brevibacillus thermoruber HT42, isolated from Los Humeros, Puebla, Mexico, with biotechnological potential.</title>
        <authorList>
            <person name="Lara Sanchez J."/>
            <person name="Solis Palacios R."/>
            <person name="Bustos Baena A.S."/>
            <person name="Ruz Baez A.E."/>
            <person name="Espinosa Luna G."/>
            <person name="Oliart Ros R.M."/>
        </authorList>
    </citation>
    <scope>NUCLEOTIDE SEQUENCE</scope>
    <source>
        <strain evidence="3">HT42</strain>
    </source>
</reference>
<dbReference type="AlphaFoldDB" id="A0A9X3TTV7"/>
<organism evidence="3 4">
    <name type="scientific">Brevibacillus thermoruber</name>
    <dbReference type="NCBI Taxonomy" id="33942"/>
    <lineage>
        <taxon>Bacteria</taxon>
        <taxon>Bacillati</taxon>
        <taxon>Bacillota</taxon>
        <taxon>Bacilli</taxon>
        <taxon>Bacillales</taxon>
        <taxon>Paenibacillaceae</taxon>
        <taxon>Brevibacillus</taxon>
    </lineage>
</organism>
<feature type="region of interest" description="Disordered" evidence="1">
    <location>
        <begin position="25"/>
        <end position="49"/>
    </location>
</feature>
<keyword evidence="2" id="KW-0732">Signal</keyword>
<protein>
    <submittedName>
        <fullName evidence="3">Uncharacterized protein</fullName>
    </submittedName>
</protein>
<feature type="compositionally biased region" description="Polar residues" evidence="1">
    <location>
        <begin position="38"/>
        <end position="48"/>
    </location>
</feature>
<evidence type="ECO:0000313" key="3">
    <source>
        <dbReference type="EMBL" id="MDA5110065.1"/>
    </source>
</evidence>
<feature type="signal peptide" evidence="2">
    <location>
        <begin position="1"/>
        <end position="20"/>
    </location>
</feature>